<protein>
    <submittedName>
        <fullName evidence="1">Uncharacterized protein</fullName>
    </submittedName>
</protein>
<dbReference type="Proteomes" id="UP000543379">
    <property type="component" value="Unassembled WGS sequence"/>
</dbReference>
<sequence>MDLGKMTILNHSMGWEMGTISAASGNLVSATNRMRSEMLLLEPGTVIDILNFEKFQMKILKH</sequence>
<organism evidence="1 2">
    <name type="scientific">Listeria booriae</name>
    <dbReference type="NCBI Taxonomy" id="1552123"/>
    <lineage>
        <taxon>Bacteria</taxon>
        <taxon>Bacillati</taxon>
        <taxon>Bacillota</taxon>
        <taxon>Bacilli</taxon>
        <taxon>Bacillales</taxon>
        <taxon>Listeriaceae</taxon>
        <taxon>Listeria</taxon>
    </lineage>
</organism>
<comment type="caution">
    <text evidence="1">The sequence shown here is derived from an EMBL/GenBank/DDBJ whole genome shotgun (WGS) entry which is preliminary data.</text>
</comment>
<gene>
    <name evidence="1" type="ORF">HB811_05295</name>
</gene>
<proteinExistence type="predicted"/>
<evidence type="ECO:0000313" key="2">
    <source>
        <dbReference type="Proteomes" id="UP000543379"/>
    </source>
</evidence>
<accession>A0A841XM00</accession>
<dbReference type="AlphaFoldDB" id="A0A841XM00"/>
<name>A0A841XM00_9LIST</name>
<evidence type="ECO:0000313" key="1">
    <source>
        <dbReference type="EMBL" id="MBC1316184.1"/>
    </source>
</evidence>
<reference evidence="1 2" key="1">
    <citation type="submission" date="2020-03" db="EMBL/GenBank/DDBJ databases">
        <title>Soil Listeria distribution.</title>
        <authorList>
            <person name="Liao J."/>
            <person name="Wiedmann M."/>
        </authorList>
    </citation>
    <scope>NUCLEOTIDE SEQUENCE [LARGE SCALE GENOMIC DNA]</scope>
    <source>
        <strain evidence="1 2">FSL L7-1816</strain>
    </source>
</reference>
<dbReference type="EMBL" id="JAAROV010000001">
    <property type="protein sequence ID" value="MBC1316184.1"/>
    <property type="molecule type" value="Genomic_DNA"/>
</dbReference>
<dbReference type="RefSeq" id="WP_185356271.1">
    <property type="nucleotide sequence ID" value="NZ_JAARON010000002.1"/>
</dbReference>